<reference evidence="1" key="1">
    <citation type="journal article" date="2015" name="Nature">
        <title>Complex archaea that bridge the gap between prokaryotes and eukaryotes.</title>
        <authorList>
            <person name="Spang A."/>
            <person name="Saw J.H."/>
            <person name="Jorgensen S.L."/>
            <person name="Zaremba-Niedzwiedzka K."/>
            <person name="Martijn J."/>
            <person name="Lind A.E."/>
            <person name="van Eijk R."/>
            <person name="Schleper C."/>
            <person name="Guy L."/>
            <person name="Ettema T.J."/>
        </authorList>
    </citation>
    <scope>NUCLEOTIDE SEQUENCE</scope>
</reference>
<protein>
    <submittedName>
        <fullName evidence="1">Uncharacterized protein</fullName>
    </submittedName>
</protein>
<name>A0A0F9G296_9ZZZZ</name>
<organism evidence="1">
    <name type="scientific">marine sediment metagenome</name>
    <dbReference type="NCBI Taxonomy" id="412755"/>
    <lineage>
        <taxon>unclassified sequences</taxon>
        <taxon>metagenomes</taxon>
        <taxon>ecological metagenomes</taxon>
    </lineage>
</organism>
<accession>A0A0F9G296</accession>
<proteinExistence type="predicted"/>
<dbReference type="EMBL" id="LAZR01028079">
    <property type="protein sequence ID" value="KKL63690.1"/>
    <property type="molecule type" value="Genomic_DNA"/>
</dbReference>
<sequence>MVQNNHIDSQIDANKERLIEITAKIQNLNRRLLLIRGDAADYAVMDTIDEILKIIAEDIEADILHDIRKVIENNA</sequence>
<evidence type="ECO:0000313" key="1">
    <source>
        <dbReference type="EMBL" id="KKL63690.1"/>
    </source>
</evidence>
<gene>
    <name evidence="1" type="ORF">LCGC14_2172590</name>
</gene>
<dbReference type="AlphaFoldDB" id="A0A0F9G296"/>
<comment type="caution">
    <text evidence="1">The sequence shown here is derived from an EMBL/GenBank/DDBJ whole genome shotgun (WGS) entry which is preliminary data.</text>
</comment>